<protein>
    <submittedName>
        <fullName evidence="1">Uncharacterized protein</fullName>
    </submittedName>
</protein>
<sequence>MPKATVTFLNMEAHQAHRFVAIASLNGLNDCFILLENILRSVGIRAKQGDSEEDDQVVDLTKHPNQLGVAGCLRNEFVDCAGGMLKFHQIFATEMLMART</sequence>
<organism evidence="1 2">
    <name type="scientific">Cupriavidus taiwanensis</name>
    <dbReference type="NCBI Taxonomy" id="164546"/>
    <lineage>
        <taxon>Bacteria</taxon>
        <taxon>Pseudomonadati</taxon>
        <taxon>Pseudomonadota</taxon>
        <taxon>Betaproteobacteria</taxon>
        <taxon>Burkholderiales</taxon>
        <taxon>Burkholderiaceae</taxon>
        <taxon>Cupriavidus</taxon>
    </lineage>
</organism>
<gene>
    <name evidence="1" type="ORF">CBM2587_A160423</name>
</gene>
<dbReference type="AlphaFoldDB" id="A0A975WW44"/>
<comment type="caution">
    <text evidence="1">The sequence shown here is derived from an EMBL/GenBank/DDBJ whole genome shotgun (WGS) entry which is preliminary data.</text>
</comment>
<evidence type="ECO:0000313" key="1">
    <source>
        <dbReference type="EMBL" id="SOY46546.1"/>
    </source>
</evidence>
<dbReference type="Proteomes" id="UP000256780">
    <property type="component" value="Chromosome CBM2587_a"/>
</dbReference>
<reference evidence="1 2" key="1">
    <citation type="submission" date="2018-01" db="EMBL/GenBank/DDBJ databases">
        <authorList>
            <person name="Clerissi C."/>
        </authorList>
    </citation>
    <scope>NUCLEOTIDE SEQUENCE [LARGE SCALE GENOMIC DNA]</scope>
    <source>
        <strain evidence="1">Cupriavidus sp. LMG 19464</strain>
    </source>
</reference>
<name>A0A975WW44_9BURK</name>
<accession>A0A975WW44</accession>
<proteinExistence type="predicted"/>
<evidence type="ECO:0000313" key="2">
    <source>
        <dbReference type="Proteomes" id="UP000256780"/>
    </source>
</evidence>
<dbReference type="EMBL" id="OFSQ01000008">
    <property type="protein sequence ID" value="SOY46546.1"/>
    <property type="molecule type" value="Genomic_DNA"/>
</dbReference>